<evidence type="ECO:0000313" key="2">
    <source>
        <dbReference type="Proteomes" id="UP000000268"/>
    </source>
</evidence>
<geneLocation type="plasmid" evidence="1 2">
    <name>pREB3</name>
</geneLocation>
<dbReference type="KEGG" id="amr:AM1_C0268"/>
<dbReference type="HOGENOM" id="CLU_3211003_0_0_3"/>
<name>A8ZMZ9_ACAM1</name>
<proteinExistence type="predicted"/>
<dbReference type="PROSITE" id="PS51257">
    <property type="entry name" value="PROKAR_LIPOPROTEIN"/>
    <property type="match status" value="1"/>
</dbReference>
<evidence type="ECO:0000313" key="1">
    <source>
        <dbReference type="EMBL" id="ABW32198.1"/>
    </source>
</evidence>
<accession>A8ZMZ9</accession>
<keyword evidence="2" id="KW-1185">Reference proteome</keyword>
<protein>
    <submittedName>
        <fullName evidence="1">Uncharacterized protein</fullName>
    </submittedName>
</protein>
<organism evidence="1 2">
    <name type="scientific">Acaryochloris marina (strain MBIC 11017)</name>
    <dbReference type="NCBI Taxonomy" id="329726"/>
    <lineage>
        <taxon>Bacteria</taxon>
        <taxon>Bacillati</taxon>
        <taxon>Cyanobacteriota</taxon>
        <taxon>Cyanophyceae</taxon>
        <taxon>Acaryochloridales</taxon>
        <taxon>Acaryochloridaceae</taxon>
        <taxon>Acaryochloris</taxon>
    </lineage>
</organism>
<reference evidence="1 2" key="1">
    <citation type="journal article" date="2008" name="Proc. Natl. Acad. Sci. U.S.A.">
        <title>Niche adaptation and genome expansion in the chlorophyll d-producing cyanobacterium Acaryochloris marina.</title>
        <authorList>
            <person name="Swingley W.D."/>
            <person name="Chen M."/>
            <person name="Cheung P.C."/>
            <person name="Conrad A.L."/>
            <person name="Dejesa L.C."/>
            <person name="Hao J."/>
            <person name="Honchak B.M."/>
            <person name="Karbach L.E."/>
            <person name="Kurdoglu A."/>
            <person name="Lahiri S."/>
            <person name="Mastrian S.D."/>
            <person name="Miyashita H."/>
            <person name="Page L."/>
            <person name="Ramakrishna P."/>
            <person name="Satoh S."/>
            <person name="Sattley W.M."/>
            <person name="Shimada Y."/>
            <person name="Taylor H.L."/>
            <person name="Tomo T."/>
            <person name="Tsuchiya T."/>
            <person name="Wang Z.T."/>
            <person name="Raymond J."/>
            <person name="Mimuro M."/>
            <person name="Blankenship R.E."/>
            <person name="Touchman J.W."/>
        </authorList>
    </citation>
    <scope>NUCLEOTIDE SEQUENCE [LARGE SCALE GENOMIC DNA]</scope>
    <source>
        <strain evidence="2">MBIC 11017</strain>
        <plasmid evidence="2">Plasmid pREB3</plasmid>
    </source>
</reference>
<keyword evidence="1" id="KW-0614">Plasmid</keyword>
<dbReference type="Proteomes" id="UP000000268">
    <property type="component" value="Plasmid pREB3"/>
</dbReference>
<dbReference type="AlphaFoldDB" id="A8ZMZ9"/>
<dbReference type="EMBL" id="CP000840">
    <property type="protein sequence ID" value="ABW32198.1"/>
    <property type="molecule type" value="Genomic_DNA"/>
</dbReference>
<sequence>MLFKVGGHAQAFNSTIDPLSQVWGSTYSCVSHPVIEQRLIDFEF</sequence>
<gene>
    <name evidence="1" type="ordered locus">AM1_C0268</name>
</gene>